<dbReference type="OrthoDB" id="5804959at2759"/>
<protein>
    <submittedName>
        <fullName evidence="1">Uncharacterized protein</fullName>
    </submittedName>
</protein>
<dbReference type="EMBL" id="KZ505963">
    <property type="protein sequence ID" value="PKU42754.1"/>
    <property type="molecule type" value="Genomic_DNA"/>
</dbReference>
<evidence type="ECO:0000313" key="1">
    <source>
        <dbReference type="EMBL" id="PKU42754.1"/>
    </source>
</evidence>
<keyword evidence="2" id="KW-1185">Reference proteome</keyword>
<organism evidence="1 2">
    <name type="scientific">Limosa lapponica baueri</name>
    <dbReference type="NCBI Taxonomy" id="1758121"/>
    <lineage>
        <taxon>Eukaryota</taxon>
        <taxon>Metazoa</taxon>
        <taxon>Chordata</taxon>
        <taxon>Craniata</taxon>
        <taxon>Vertebrata</taxon>
        <taxon>Euteleostomi</taxon>
        <taxon>Archelosauria</taxon>
        <taxon>Archosauria</taxon>
        <taxon>Dinosauria</taxon>
        <taxon>Saurischia</taxon>
        <taxon>Theropoda</taxon>
        <taxon>Coelurosauria</taxon>
        <taxon>Aves</taxon>
        <taxon>Neognathae</taxon>
        <taxon>Neoaves</taxon>
        <taxon>Charadriiformes</taxon>
        <taxon>Scolopacidae</taxon>
        <taxon>Limosa</taxon>
    </lineage>
</organism>
<dbReference type="AlphaFoldDB" id="A0A2I0U9L8"/>
<proteinExistence type="predicted"/>
<name>A0A2I0U9L8_LIMLA</name>
<accession>A0A2I0U9L8</accession>
<reference evidence="2" key="2">
    <citation type="submission" date="2017-12" db="EMBL/GenBank/DDBJ databases">
        <title>Genome sequence of the Bar-tailed Godwit (Limosa lapponica baueri).</title>
        <authorList>
            <person name="Lima N.C.B."/>
            <person name="Parody-Merino A.M."/>
            <person name="Battley P.F."/>
            <person name="Fidler A.E."/>
            <person name="Prosdocimi F."/>
        </authorList>
    </citation>
    <scope>NUCLEOTIDE SEQUENCE [LARGE SCALE GENOMIC DNA]</scope>
</reference>
<sequence>MVTSDTAMSSLRNIKKVYKALGVVVRDTGVQIVFSSALLVKGKGVDGASRIWQIKKYVWDWCHSQGFGYLDHRTRFEKPGLLGANGVHLSDKGKSIFSQRLAKLMKRASN</sequence>
<reference evidence="2" key="1">
    <citation type="submission" date="2017-11" db="EMBL/GenBank/DDBJ databases">
        <authorList>
            <person name="Lima N.C."/>
            <person name="Parody-Merino A.M."/>
            <person name="Battley P.F."/>
            <person name="Fidler A.E."/>
            <person name="Prosdocimi F."/>
        </authorList>
    </citation>
    <scope>NUCLEOTIDE SEQUENCE [LARGE SCALE GENOMIC DNA]</scope>
</reference>
<dbReference type="SUPFAM" id="SSF52266">
    <property type="entry name" value="SGNH hydrolase"/>
    <property type="match status" value="1"/>
</dbReference>
<dbReference type="Gene3D" id="3.40.50.12700">
    <property type="match status" value="1"/>
</dbReference>
<gene>
    <name evidence="1" type="ORF">llap_6937</name>
</gene>
<dbReference type="Proteomes" id="UP000233556">
    <property type="component" value="Unassembled WGS sequence"/>
</dbReference>
<evidence type="ECO:0000313" key="2">
    <source>
        <dbReference type="Proteomes" id="UP000233556"/>
    </source>
</evidence>